<feature type="transmembrane region" description="Helical" evidence="2">
    <location>
        <begin position="532"/>
        <end position="552"/>
    </location>
</feature>
<keyword evidence="5" id="KW-1185">Reference proteome</keyword>
<name>A0ABW4SHV3_9BACL</name>
<sequence length="557" mass="63570">MFKTKIRHSKRFQVIINTFLHNGFSHVLHRLGITDRISSKKENTTDVDINMQDIGVKLRRALQDLGPTFIKLGQIASSRHDLVPIEISKELAKLQDHVAPVSFEQIREIIEAELEDTIENTFLDFIEKPLATASIGQVHIAHLLTGEEVAVKIQRPDIQPIVKTDLSILQNLARFLEDNTAWGKTYNLTDIIDEFSRSLLDEMDYRVEGRNGERIAKQFQNESAIHIPTIYWDYSSEKVLTMEMIRGIKINDMDRLNSEGYDQNIIAKRVVDSMFTQVLKHGFFHGDPHPGNIYILPDNVVAYLDFGMVGRIDDELKYHFASLIINLQQGNTDGLLKTFSEMGLLSDETDLPSFKRDLDDLQTKYYDASLKDISLGGIFIELLSVAYHHNIRIPTEITILTKAILTLEGLISELDPTFSIMKAVEPFGKRLVAERFHPMYILKKSWHETMDNIDILFKLPKDLKDITSKIKKGKLQLDISFRQAEKVLNRIDRISNRLSLSIILLSFSILMVGLIIGSAIAGQTNLLWNFPIIELGSIVATLMFLFLIFSIFRSGRT</sequence>
<organism evidence="4 5">
    <name type="scientific">Sporosarcina siberiensis</name>
    <dbReference type="NCBI Taxonomy" id="1365606"/>
    <lineage>
        <taxon>Bacteria</taxon>
        <taxon>Bacillati</taxon>
        <taxon>Bacillota</taxon>
        <taxon>Bacilli</taxon>
        <taxon>Bacillales</taxon>
        <taxon>Caryophanaceae</taxon>
        <taxon>Sporosarcina</taxon>
    </lineage>
</organism>
<comment type="similarity">
    <text evidence="1">Belongs to the protein kinase superfamily. ADCK protein kinase family.</text>
</comment>
<accession>A0ABW4SHV3</accession>
<keyword evidence="2" id="KW-0472">Membrane</keyword>
<dbReference type="InterPro" id="IPR004147">
    <property type="entry name" value="ABC1_dom"/>
</dbReference>
<keyword evidence="2" id="KW-1133">Transmembrane helix</keyword>
<keyword evidence="4" id="KW-0808">Transferase</keyword>
<evidence type="ECO:0000256" key="1">
    <source>
        <dbReference type="ARBA" id="ARBA00009670"/>
    </source>
</evidence>
<dbReference type="Pfam" id="PF03109">
    <property type="entry name" value="ABC1"/>
    <property type="match status" value="1"/>
</dbReference>
<dbReference type="GO" id="GO:0016301">
    <property type="term" value="F:kinase activity"/>
    <property type="evidence" value="ECO:0007669"/>
    <property type="project" value="UniProtKB-KW"/>
</dbReference>
<dbReference type="Proteomes" id="UP001597218">
    <property type="component" value="Unassembled WGS sequence"/>
</dbReference>
<evidence type="ECO:0000313" key="4">
    <source>
        <dbReference type="EMBL" id="MFD1929103.1"/>
    </source>
</evidence>
<evidence type="ECO:0000313" key="5">
    <source>
        <dbReference type="Proteomes" id="UP001597218"/>
    </source>
</evidence>
<keyword evidence="2" id="KW-0812">Transmembrane</keyword>
<reference evidence="5" key="1">
    <citation type="journal article" date="2019" name="Int. J. Syst. Evol. Microbiol.">
        <title>The Global Catalogue of Microorganisms (GCM) 10K type strain sequencing project: providing services to taxonomists for standard genome sequencing and annotation.</title>
        <authorList>
            <consortium name="The Broad Institute Genomics Platform"/>
            <consortium name="The Broad Institute Genome Sequencing Center for Infectious Disease"/>
            <person name="Wu L."/>
            <person name="Ma J."/>
        </authorList>
    </citation>
    <scope>NUCLEOTIDE SEQUENCE [LARGE SCALE GENOMIC DNA]</scope>
    <source>
        <strain evidence="5">CGMCC 4.7177</strain>
    </source>
</reference>
<dbReference type="InterPro" id="IPR011009">
    <property type="entry name" value="Kinase-like_dom_sf"/>
</dbReference>
<keyword evidence="4" id="KW-0418">Kinase</keyword>
<protein>
    <submittedName>
        <fullName evidence="4">ABC1 kinase family protein</fullName>
    </submittedName>
</protein>
<feature type="domain" description="Protein kinase" evidence="3">
    <location>
        <begin position="124"/>
        <end position="450"/>
    </location>
</feature>
<dbReference type="PANTHER" id="PTHR10566">
    <property type="entry name" value="CHAPERONE-ACTIVITY OF BC1 COMPLEX CABC1 -RELATED"/>
    <property type="match status" value="1"/>
</dbReference>
<dbReference type="CDD" id="cd05121">
    <property type="entry name" value="ABC1_ADCK3-like"/>
    <property type="match status" value="1"/>
</dbReference>
<evidence type="ECO:0000256" key="2">
    <source>
        <dbReference type="SAM" id="Phobius"/>
    </source>
</evidence>
<dbReference type="SUPFAM" id="SSF56112">
    <property type="entry name" value="Protein kinase-like (PK-like)"/>
    <property type="match status" value="1"/>
</dbReference>
<dbReference type="InterPro" id="IPR050154">
    <property type="entry name" value="UbiB_kinase"/>
</dbReference>
<gene>
    <name evidence="4" type="ORF">ACFSFY_13755</name>
</gene>
<evidence type="ECO:0000259" key="3">
    <source>
        <dbReference type="PROSITE" id="PS50011"/>
    </source>
</evidence>
<feature type="transmembrane region" description="Helical" evidence="2">
    <location>
        <begin position="498"/>
        <end position="520"/>
    </location>
</feature>
<comment type="caution">
    <text evidence="4">The sequence shown here is derived from an EMBL/GenBank/DDBJ whole genome shotgun (WGS) entry which is preliminary data.</text>
</comment>
<dbReference type="PANTHER" id="PTHR10566:SF113">
    <property type="entry name" value="PROTEIN ACTIVITY OF BC1 COMPLEX KINASE 7, CHLOROPLASTIC"/>
    <property type="match status" value="1"/>
</dbReference>
<proteinExistence type="inferred from homology"/>
<dbReference type="PROSITE" id="PS50011">
    <property type="entry name" value="PROTEIN_KINASE_DOM"/>
    <property type="match status" value="1"/>
</dbReference>
<dbReference type="RefSeq" id="WP_381538940.1">
    <property type="nucleotide sequence ID" value="NZ_JBHUGI010000032.1"/>
</dbReference>
<dbReference type="InterPro" id="IPR000719">
    <property type="entry name" value="Prot_kinase_dom"/>
</dbReference>
<dbReference type="EMBL" id="JBHUGI010000032">
    <property type="protein sequence ID" value="MFD1929103.1"/>
    <property type="molecule type" value="Genomic_DNA"/>
</dbReference>